<dbReference type="Pfam" id="PF14111">
    <property type="entry name" value="DUF4283"/>
    <property type="match status" value="1"/>
</dbReference>
<protein>
    <recommendedName>
        <fullName evidence="1">DUF4283 domain-containing protein</fullName>
    </recommendedName>
</protein>
<reference evidence="2 3" key="1">
    <citation type="submission" date="2023-10" db="EMBL/GenBank/DDBJ databases">
        <title>Genome-Wide Identification Analysis in wild type Solanum Pinnatisectum Reveals Some Genes Defensing Phytophthora Infestans.</title>
        <authorList>
            <person name="Sun C."/>
        </authorList>
    </citation>
    <scope>NUCLEOTIDE SEQUENCE [LARGE SCALE GENOMIC DNA]</scope>
    <source>
        <strain evidence="2">LQN</strain>
        <tissue evidence="2">Leaf</tissue>
    </source>
</reference>
<accession>A0AAV9LU93</accession>
<dbReference type="PANTHER" id="PTHR33233">
    <property type="entry name" value="ENDONUCLEASE/EXONUCLEASE/PHOSPHATASE"/>
    <property type="match status" value="1"/>
</dbReference>
<feature type="domain" description="DUF4283" evidence="1">
    <location>
        <begin position="58"/>
        <end position="140"/>
    </location>
</feature>
<sequence>MKEEEEVTEDPPDPKWVNLFTKNRAAANGLNLDYIPSKLVNGQQVVELVQEKVEKEMHKWNCSLITNFIGETPGYKSMQRHVSQFWTNVAQPDICLHEVGYYIIRFQNREDMPEVLYNGPYTLNNKPIILKTWTHDFNLAKGFPTKIPLWTRISFVRMLIEVNIIKPLPNEITILEPNGRQTQQEIQYDWKPKFCQQCSVVGHCCLSKPLNQGIPAQKRQNNGKKVT</sequence>
<dbReference type="PANTHER" id="PTHR33233:SF17">
    <property type="entry name" value="DUF4283 DOMAIN-CONTAINING PROTEIN"/>
    <property type="match status" value="1"/>
</dbReference>
<organism evidence="2 3">
    <name type="scientific">Solanum pinnatisectum</name>
    <name type="common">tansyleaf nightshade</name>
    <dbReference type="NCBI Taxonomy" id="50273"/>
    <lineage>
        <taxon>Eukaryota</taxon>
        <taxon>Viridiplantae</taxon>
        <taxon>Streptophyta</taxon>
        <taxon>Embryophyta</taxon>
        <taxon>Tracheophyta</taxon>
        <taxon>Spermatophyta</taxon>
        <taxon>Magnoliopsida</taxon>
        <taxon>eudicotyledons</taxon>
        <taxon>Gunneridae</taxon>
        <taxon>Pentapetalae</taxon>
        <taxon>asterids</taxon>
        <taxon>lamiids</taxon>
        <taxon>Solanales</taxon>
        <taxon>Solanaceae</taxon>
        <taxon>Solanoideae</taxon>
        <taxon>Solaneae</taxon>
        <taxon>Solanum</taxon>
    </lineage>
</organism>
<dbReference type="AlphaFoldDB" id="A0AAV9LU93"/>
<evidence type="ECO:0000313" key="2">
    <source>
        <dbReference type="EMBL" id="KAK4729326.1"/>
    </source>
</evidence>
<comment type="caution">
    <text evidence="2">The sequence shown here is derived from an EMBL/GenBank/DDBJ whole genome shotgun (WGS) entry which is preliminary data.</text>
</comment>
<dbReference type="InterPro" id="IPR025558">
    <property type="entry name" value="DUF4283"/>
</dbReference>
<evidence type="ECO:0000259" key="1">
    <source>
        <dbReference type="Pfam" id="PF14111"/>
    </source>
</evidence>
<proteinExistence type="predicted"/>
<name>A0AAV9LU93_9SOLN</name>
<keyword evidence="3" id="KW-1185">Reference proteome</keyword>
<evidence type="ECO:0000313" key="3">
    <source>
        <dbReference type="Proteomes" id="UP001311915"/>
    </source>
</evidence>
<dbReference type="Proteomes" id="UP001311915">
    <property type="component" value="Unassembled WGS sequence"/>
</dbReference>
<dbReference type="EMBL" id="JAWPEI010000004">
    <property type="protein sequence ID" value="KAK4729326.1"/>
    <property type="molecule type" value="Genomic_DNA"/>
</dbReference>
<gene>
    <name evidence="2" type="ORF">R3W88_022314</name>
</gene>